<dbReference type="InterPro" id="IPR056064">
    <property type="entry name" value="DUF7647"/>
</dbReference>
<evidence type="ECO:0000256" key="3">
    <source>
        <dbReference type="ARBA" id="ARBA00023125"/>
    </source>
</evidence>
<dbReference type="GO" id="GO:0005634">
    <property type="term" value="C:nucleus"/>
    <property type="evidence" value="ECO:0007669"/>
    <property type="project" value="UniProtKB-SubCell"/>
</dbReference>
<dbReference type="InterPro" id="IPR007309">
    <property type="entry name" value="TFIIIC_Bblock-bd"/>
</dbReference>
<dbReference type="InterPro" id="IPR044210">
    <property type="entry name" value="Tfc3-like"/>
</dbReference>
<dbReference type="InterPro" id="IPR056428">
    <property type="entry name" value="WH_GTF3C1"/>
</dbReference>
<sequence>MDSIINSALEEICARGANGILVYDLCRSLGPVLSSSNLPLSAPIKRTIWNRLVSLPVLRFDSDGGSVESRDSRIECLDEAEGLGLRIVADEELRSSFVGLDDLNAANAKISEEQRRTLDRIAAARTNGITQYDLAKEFGIKGNNFFYQVRNLESQQLIVRQSITVRAKEVGDEVVNGQKNNHFSTNLIHLYRYGKAVNLLNSQQRIEITKPAGLDMLGSVCKADKTYDGDFHHGERVKEDLVIKDYLPAMKAVCDKLEEANEKILVVSDVKVALGYRKYRGHKAWRNIVNRLEDAGLVKRFQAEVNGADVECLRLLKKFDSNYFQSKPTPPAYDGLDSETSVKHGKRGHITDQFLELPMENCVYDMVDSEGPKGITVFEVCKRLGLNSKKMYTRIASMCLKFGMRMEPEKPNRTLVYRVWTPQNHKLYSAGALSGKCQEVPSRNGLSTKCSDIVPYDQSSSDVQVLDSSIQDEGLHSQMQKTHSAQGVPQLLNTCDGLNADSQVTMCCMVPQNLTHEFPIANDNAKLAASKNATNPSIVASVGSHLSASPTTSKQTPRNRSFASTMIGGRRKQWILERLKDDKFILHGELYRWLKDLETDKPTMMDRKTLDRTLNELQKDGLCRINQVKIPAVTNFSRTREQAVILHPSIDCISSDLLNEIYNSYKDFELKSHSRESGKYGNQPLTILTGIERSSNPVDDKPVTLEAMRANGYVQAKMVRAKLLHQYLWAYISSLPDWQNTLPSAKDDRSVNCHRKICQFSMSAAIQAMPLELFLQIVGSAKGIDDMVQRCRIGSRLMDLSIPEYKCVLDTHATARLSRIINILLLLKVSTISGTLLQYKLPLLYLYKHLELSL</sequence>
<dbReference type="Pfam" id="PF24101">
    <property type="entry name" value="WHD_GTF3C1"/>
    <property type="match status" value="1"/>
</dbReference>
<name>A0A5P1FXH0_ASPOF</name>
<dbReference type="Pfam" id="PF23704">
    <property type="entry name" value="WHD_GTF3C1_N"/>
    <property type="match status" value="1"/>
</dbReference>
<evidence type="ECO:0000259" key="7">
    <source>
        <dbReference type="Pfam" id="PF04182"/>
    </source>
</evidence>
<keyword evidence="3" id="KW-0238">DNA-binding</keyword>
<keyword evidence="4" id="KW-0804">Transcription</keyword>
<evidence type="ECO:0000256" key="1">
    <source>
        <dbReference type="ARBA" id="ARBA00004123"/>
    </source>
</evidence>
<comment type="subcellular location">
    <subcellularLocation>
        <location evidence="1">Nucleus</location>
    </subcellularLocation>
</comment>
<dbReference type="CDD" id="cd16169">
    <property type="entry name" value="Tau138_eWH"/>
    <property type="match status" value="1"/>
</dbReference>
<reference evidence="14" key="1">
    <citation type="journal article" date="2017" name="Nat. Commun.">
        <title>The asparagus genome sheds light on the origin and evolution of a young Y chromosome.</title>
        <authorList>
            <person name="Harkess A."/>
            <person name="Zhou J."/>
            <person name="Xu C."/>
            <person name="Bowers J.E."/>
            <person name="Van der Hulst R."/>
            <person name="Ayyampalayam S."/>
            <person name="Mercati F."/>
            <person name="Riccardi P."/>
            <person name="McKain M.R."/>
            <person name="Kakrana A."/>
            <person name="Tang H."/>
            <person name="Ray J."/>
            <person name="Groenendijk J."/>
            <person name="Arikit S."/>
            <person name="Mathioni S.M."/>
            <person name="Nakano M."/>
            <person name="Shan H."/>
            <person name="Telgmann-Rauber A."/>
            <person name="Kanno A."/>
            <person name="Yue Z."/>
            <person name="Chen H."/>
            <person name="Li W."/>
            <person name="Chen Y."/>
            <person name="Xu X."/>
            <person name="Zhang Y."/>
            <person name="Luo S."/>
            <person name="Chen H."/>
            <person name="Gao J."/>
            <person name="Mao Z."/>
            <person name="Pires J.C."/>
            <person name="Luo M."/>
            <person name="Kudrna D."/>
            <person name="Wing R.A."/>
            <person name="Meyers B.C."/>
            <person name="Yi K."/>
            <person name="Kong H."/>
            <person name="Lavrijsen P."/>
            <person name="Sunseri F."/>
            <person name="Falavigna A."/>
            <person name="Ye Y."/>
            <person name="Leebens-Mack J.H."/>
            <person name="Chen G."/>
        </authorList>
    </citation>
    <scope>NUCLEOTIDE SEQUENCE [LARGE SCALE GENOMIC DNA]</scope>
    <source>
        <strain evidence="14">cv. DH0086</strain>
    </source>
</reference>
<dbReference type="InterPro" id="IPR035625">
    <property type="entry name" value="Tfc3-like_eWH"/>
</dbReference>
<evidence type="ECO:0000259" key="9">
    <source>
        <dbReference type="Pfam" id="PF24101"/>
    </source>
</evidence>
<feature type="domain" description="GTF3C1 extended winged-helix" evidence="9">
    <location>
        <begin position="569"/>
        <end position="672"/>
    </location>
</feature>
<dbReference type="InterPro" id="IPR056020">
    <property type="entry name" value="DUF7599"/>
</dbReference>
<dbReference type="Pfam" id="PF24658">
    <property type="entry name" value="DUF7647"/>
    <property type="match status" value="1"/>
</dbReference>
<evidence type="ECO:0000259" key="10">
    <source>
        <dbReference type="Pfam" id="PF24538"/>
    </source>
</evidence>
<evidence type="ECO:0000313" key="14">
    <source>
        <dbReference type="Proteomes" id="UP000243459"/>
    </source>
</evidence>
<dbReference type="GO" id="GO:0000127">
    <property type="term" value="C:transcription factor TFIIIC complex"/>
    <property type="evidence" value="ECO:0007669"/>
    <property type="project" value="InterPro"/>
</dbReference>
<dbReference type="Pfam" id="PF04182">
    <property type="entry name" value="B-block_TFIIIC"/>
    <property type="match status" value="1"/>
</dbReference>
<feature type="domain" description="B-block binding subunit of TFIIIC" evidence="7">
    <location>
        <begin position="113"/>
        <end position="193"/>
    </location>
</feature>
<dbReference type="PANTHER" id="PTHR15180">
    <property type="entry name" value="GENERAL TRANSCRIPTION FACTOR 3C POLYPEPTIDE 1"/>
    <property type="match status" value="1"/>
</dbReference>
<evidence type="ECO:0000259" key="8">
    <source>
        <dbReference type="Pfam" id="PF23704"/>
    </source>
</evidence>
<keyword evidence="2" id="KW-0597">Phosphoprotein</keyword>
<dbReference type="InterPro" id="IPR036390">
    <property type="entry name" value="WH_DNA-bd_sf"/>
</dbReference>
<dbReference type="PANTHER" id="PTHR15180:SF1">
    <property type="entry name" value="GENERAL TRANSCRIPTION FACTOR 3C POLYPEPTIDE 1"/>
    <property type="match status" value="1"/>
</dbReference>
<keyword evidence="14" id="KW-1185">Reference proteome</keyword>
<dbReference type="Pfam" id="PF24657">
    <property type="entry name" value="DUF7646"/>
    <property type="match status" value="1"/>
</dbReference>
<dbReference type="EMBL" id="CM007381">
    <property type="protein sequence ID" value="ONK81811.1"/>
    <property type="molecule type" value="Genomic_DNA"/>
</dbReference>
<dbReference type="InterPro" id="IPR056063">
    <property type="entry name" value="DUF7646"/>
</dbReference>
<evidence type="ECO:0000256" key="4">
    <source>
        <dbReference type="ARBA" id="ARBA00023163"/>
    </source>
</evidence>
<dbReference type="AlphaFoldDB" id="A0A5P1FXH0"/>
<feature type="domain" description="DUF7646" evidence="11">
    <location>
        <begin position="345"/>
        <end position="427"/>
    </location>
</feature>
<protein>
    <submittedName>
        <fullName evidence="13">Uncharacterized protein</fullName>
    </submittedName>
</protein>
<dbReference type="Proteomes" id="UP000243459">
    <property type="component" value="Chromosome 1"/>
</dbReference>
<organism evidence="13 14">
    <name type="scientific">Asparagus officinalis</name>
    <name type="common">Garden asparagus</name>
    <dbReference type="NCBI Taxonomy" id="4686"/>
    <lineage>
        <taxon>Eukaryota</taxon>
        <taxon>Viridiplantae</taxon>
        <taxon>Streptophyta</taxon>
        <taxon>Embryophyta</taxon>
        <taxon>Tracheophyta</taxon>
        <taxon>Spermatophyta</taxon>
        <taxon>Magnoliopsida</taxon>
        <taxon>Liliopsida</taxon>
        <taxon>Asparagales</taxon>
        <taxon>Asparagaceae</taxon>
        <taxon>Asparagoideae</taxon>
        <taxon>Asparagus</taxon>
    </lineage>
</organism>
<dbReference type="Pfam" id="PF24538">
    <property type="entry name" value="DUF7599"/>
    <property type="match status" value="1"/>
</dbReference>
<dbReference type="GO" id="GO:0003677">
    <property type="term" value="F:DNA binding"/>
    <property type="evidence" value="ECO:0007669"/>
    <property type="project" value="UniProtKB-KW"/>
</dbReference>
<dbReference type="Gramene" id="ONK81811">
    <property type="protein sequence ID" value="ONK81811"/>
    <property type="gene ID" value="A4U43_C01F33110"/>
</dbReference>
<accession>A0A5P1FXH0</accession>
<evidence type="ECO:0000259" key="12">
    <source>
        <dbReference type="Pfam" id="PF24658"/>
    </source>
</evidence>
<dbReference type="GO" id="GO:0006384">
    <property type="term" value="P:transcription initiation at RNA polymerase III promoter"/>
    <property type="evidence" value="ECO:0007669"/>
    <property type="project" value="InterPro"/>
</dbReference>
<evidence type="ECO:0000313" key="13">
    <source>
        <dbReference type="EMBL" id="ONK81811.1"/>
    </source>
</evidence>
<dbReference type="OMA" id="NGADVEC"/>
<feature type="region of interest" description="Disordered" evidence="6">
    <location>
        <begin position="543"/>
        <end position="563"/>
    </location>
</feature>
<evidence type="ECO:0000256" key="6">
    <source>
        <dbReference type="SAM" id="MobiDB-lite"/>
    </source>
</evidence>
<gene>
    <name evidence="13" type="ORF">A4U43_C01F33110</name>
</gene>
<proteinExistence type="predicted"/>
<feature type="domain" description="General transcription factor 3C polypeptide 1 winged-helix" evidence="8">
    <location>
        <begin position="1"/>
        <end position="100"/>
    </location>
</feature>
<keyword evidence="5" id="KW-0539">Nucleus</keyword>
<evidence type="ECO:0000259" key="11">
    <source>
        <dbReference type="Pfam" id="PF24657"/>
    </source>
</evidence>
<dbReference type="InterPro" id="IPR056467">
    <property type="entry name" value="eWH_GTF3C1"/>
</dbReference>
<feature type="domain" description="DUF7647" evidence="12">
    <location>
        <begin position="754"/>
        <end position="830"/>
    </location>
</feature>
<dbReference type="SUPFAM" id="SSF46785">
    <property type="entry name" value="Winged helix' DNA-binding domain"/>
    <property type="match status" value="1"/>
</dbReference>
<evidence type="ECO:0000256" key="5">
    <source>
        <dbReference type="ARBA" id="ARBA00023242"/>
    </source>
</evidence>
<feature type="domain" description="DUF7599" evidence="10">
    <location>
        <begin position="244"/>
        <end position="327"/>
    </location>
</feature>
<dbReference type="GO" id="GO:0042791">
    <property type="term" value="P:5S class rRNA transcription by RNA polymerase III"/>
    <property type="evidence" value="ECO:0007669"/>
    <property type="project" value="TreeGrafter"/>
</dbReference>
<evidence type="ECO:0000256" key="2">
    <source>
        <dbReference type="ARBA" id="ARBA00022553"/>
    </source>
</evidence>